<dbReference type="PANTHER" id="PTHR21495">
    <property type="entry name" value="NUCLEOPORIN-RELATED"/>
    <property type="match status" value="1"/>
</dbReference>
<protein>
    <recommendedName>
        <fullName evidence="4">Dirigent protein</fullName>
    </recommendedName>
</protein>
<evidence type="ECO:0000256" key="1">
    <source>
        <dbReference type="ARBA" id="ARBA00010746"/>
    </source>
</evidence>
<dbReference type="Gene3D" id="2.40.480.10">
    <property type="entry name" value="Allene oxide cyclase-like"/>
    <property type="match status" value="1"/>
</dbReference>
<proteinExistence type="inferred from homology"/>
<dbReference type="AlphaFoldDB" id="A0AAV1QYD3"/>
<evidence type="ECO:0000256" key="4">
    <source>
        <dbReference type="RuleBase" id="RU363099"/>
    </source>
</evidence>
<evidence type="ECO:0000256" key="3">
    <source>
        <dbReference type="ARBA" id="ARBA00022525"/>
    </source>
</evidence>
<dbReference type="Pfam" id="PF03018">
    <property type="entry name" value="Dirigent"/>
    <property type="match status" value="1"/>
</dbReference>
<dbReference type="GO" id="GO:0009699">
    <property type="term" value="P:phenylpropanoid biosynthetic process"/>
    <property type="evidence" value="ECO:0007669"/>
    <property type="project" value="UniProtKB-ARBA"/>
</dbReference>
<dbReference type="EMBL" id="CAWUPB010000850">
    <property type="protein sequence ID" value="CAK7325770.1"/>
    <property type="molecule type" value="Genomic_DNA"/>
</dbReference>
<evidence type="ECO:0000256" key="2">
    <source>
        <dbReference type="ARBA" id="ARBA00011738"/>
    </source>
</evidence>
<keyword evidence="3 4" id="KW-0964">Secreted</keyword>
<dbReference type="GO" id="GO:0048046">
    <property type="term" value="C:apoplast"/>
    <property type="evidence" value="ECO:0007669"/>
    <property type="project" value="UniProtKB-SubCell"/>
</dbReference>
<sequence length="187" mass="20909">MEERKILWLALILYMTTAPVYCRYYSRSVPYASSRKKVSKLHFFFHDRISGKNPTSVLIARPNITKDGKSQELPFGSLFAVYDPLTIGPEPTSGVIGHAEGLYVMSSQDVLTLVTYLDFGFTSGKFNGSSISVFSRNPVTEKERELAVVGGRGKLRMARGFVELKTHFTNETASDTIVECHVTVIHH</sequence>
<dbReference type="InterPro" id="IPR004265">
    <property type="entry name" value="Dirigent"/>
</dbReference>
<accession>A0AAV1QYD3</accession>
<reference evidence="5 6" key="1">
    <citation type="submission" date="2024-01" db="EMBL/GenBank/DDBJ databases">
        <authorList>
            <person name="Waweru B."/>
        </authorList>
    </citation>
    <scope>NUCLEOTIDE SEQUENCE [LARGE SCALE GENOMIC DNA]</scope>
</reference>
<evidence type="ECO:0000313" key="6">
    <source>
        <dbReference type="Proteomes" id="UP001314170"/>
    </source>
</evidence>
<organism evidence="5 6">
    <name type="scientific">Dovyalis caffra</name>
    <dbReference type="NCBI Taxonomy" id="77055"/>
    <lineage>
        <taxon>Eukaryota</taxon>
        <taxon>Viridiplantae</taxon>
        <taxon>Streptophyta</taxon>
        <taxon>Embryophyta</taxon>
        <taxon>Tracheophyta</taxon>
        <taxon>Spermatophyta</taxon>
        <taxon>Magnoliopsida</taxon>
        <taxon>eudicotyledons</taxon>
        <taxon>Gunneridae</taxon>
        <taxon>Pentapetalae</taxon>
        <taxon>rosids</taxon>
        <taxon>fabids</taxon>
        <taxon>Malpighiales</taxon>
        <taxon>Salicaceae</taxon>
        <taxon>Flacourtieae</taxon>
        <taxon>Dovyalis</taxon>
    </lineage>
</organism>
<comment type="subcellular location">
    <subcellularLocation>
        <location evidence="4">Secreted</location>
        <location evidence="4">Extracellular space</location>
        <location evidence="4">Apoplast</location>
    </subcellularLocation>
</comment>
<comment type="subunit">
    <text evidence="2 4">Homodimer.</text>
</comment>
<comment type="similarity">
    <text evidence="1 4">Belongs to the plant dirigent protein family.</text>
</comment>
<dbReference type="InterPro" id="IPR044859">
    <property type="entry name" value="Allene_oxi_cyc_Dirigent"/>
</dbReference>
<comment type="caution">
    <text evidence="5">The sequence shown here is derived from an EMBL/GenBank/DDBJ whole genome shotgun (WGS) entry which is preliminary data.</text>
</comment>
<keyword evidence="6" id="KW-1185">Reference proteome</keyword>
<name>A0AAV1QYD3_9ROSI</name>
<gene>
    <name evidence="5" type="ORF">DCAF_LOCUS3460</name>
</gene>
<comment type="function">
    <text evidence="4">Dirigent proteins impart stereoselectivity on the phenoxy radical-coupling reaction, yielding optically active lignans from two molecules of coniferyl alcohol in the biosynthesis of lignans, flavonolignans, and alkaloids and thus plays a central role in plant secondary metabolism.</text>
</comment>
<dbReference type="Proteomes" id="UP001314170">
    <property type="component" value="Unassembled WGS sequence"/>
</dbReference>
<keyword evidence="4" id="KW-0052">Apoplast</keyword>
<evidence type="ECO:0000313" key="5">
    <source>
        <dbReference type="EMBL" id="CAK7325770.1"/>
    </source>
</evidence>